<reference evidence="2" key="1">
    <citation type="submission" date="2021-01" db="EMBL/GenBank/DDBJ databases">
        <authorList>
            <person name="Corre E."/>
            <person name="Pelletier E."/>
            <person name="Niang G."/>
            <person name="Scheremetjew M."/>
            <person name="Finn R."/>
            <person name="Kale V."/>
            <person name="Holt S."/>
            <person name="Cochrane G."/>
            <person name="Meng A."/>
            <person name="Brown T."/>
            <person name="Cohen L."/>
        </authorList>
    </citation>
    <scope>NUCLEOTIDE SEQUENCE</scope>
    <source>
        <strain evidence="2">CCMP722</strain>
    </source>
</reference>
<dbReference type="AlphaFoldDB" id="A0A7S0WSA1"/>
<gene>
    <name evidence="2" type="ORF">POBO1169_LOCUS15343</name>
</gene>
<feature type="region of interest" description="Disordered" evidence="1">
    <location>
        <begin position="110"/>
        <end position="146"/>
    </location>
</feature>
<sequence length="252" mass="27833">MPYGGYSGFELEAVRQTSLKGRKFREEDKCARLVYFHQNNIRNDNIPVTPLVPPSFTLAPIAAQGRRRGPAVEVTHESTYNPLTGEPSVKPPPPCLQLPHIDHFPLLSTSAHQAGSPLGKSSPHRDADLSPTKRRARGAKPDVEYSSVSRAMRPLDLQKELLKPSALEHKSFGELRNEKSHHSRSMFGPQDRYVAPVTSSQLIGWRTSQQGVQTGPHSKYYFGNRLCKETRLAQSLIIGPRGSGGYAGQGCL</sequence>
<organism evidence="2">
    <name type="scientific">Pyramimonas obovata</name>
    <dbReference type="NCBI Taxonomy" id="1411642"/>
    <lineage>
        <taxon>Eukaryota</taxon>
        <taxon>Viridiplantae</taxon>
        <taxon>Chlorophyta</taxon>
        <taxon>Pyramimonadophyceae</taxon>
        <taxon>Pyramimonadales</taxon>
        <taxon>Pyramimonadaceae</taxon>
        <taxon>Pyramimonas</taxon>
        <taxon>Pyramimonas incertae sedis</taxon>
    </lineage>
</organism>
<protein>
    <submittedName>
        <fullName evidence="2">Uncharacterized protein</fullName>
    </submittedName>
</protein>
<name>A0A7S0WSA1_9CHLO</name>
<evidence type="ECO:0000256" key="1">
    <source>
        <dbReference type="SAM" id="MobiDB-lite"/>
    </source>
</evidence>
<dbReference type="EMBL" id="HBFA01030407">
    <property type="protein sequence ID" value="CAD8681135.1"/>
    <property type="molecule type" value="Transcribed_RNA"/>
</dbReference>
<accession>A0A7S0WSA1</accession>
<proteinExistence type="predicted"/>
<evidence type="ECO:0000313" key="2">
    <source>
        <dbReference type="EMBL" id="CAD8681135.1"/>
    </source>
</evidence>